<feature type="transmembrane region" description="Helical" evidence="7">
    <location>
        <begin position="173"/>
        <end position="194"/>
    </location>
</feature>
<dbReference type="Pfam" id="PF20684">
    <property type="entry name" value="Fung_rhodopsin"/>
    <property type="match status" value="1"/>
</dbReference>
<keyword evidence="9" id="KW-1185">Reference proteome</keyword>
<dbReference type="GO" id="GO:0016020">
    <property type="term" value="C:membrane"/>
    <property type="evidence" value="ECO:0007669"/>
    <property type="project" value="UniProtKB-SubCell"/>
</dbReference>
<feature type="transmembrane region" description="Helical" evidence="7">
    <location>
        <begin position="131"/>
        <end position="153"/>
    </location>
</feature>
<dbReference type="AlphaFoldDB" id="A0A6J3M610"/>
<feature type="transmembrane region" description="Helical" evidence="7">
    <location>
        <begin position="54"/>
        <end position="75"/>
    </location>
</feature>
<protein>
    <recommendedName>
        <fullName evidence="8">Rhodopsin domain-containing protein</fullName>
    </recommendedName>
</protein>
<keyword evidence="4 7" id="KW-0472">Membrane</keyword>
<evidence type="ECO:0000256" key="1">
    <source>
        <dbReference type="ARBA" id="ARBA00004141"/>
    </source>
</evidence>
<dbReference type="OrthoDB" id="5417844at2759"/>
<gene>
    <name evidence="10" type="ORF">K489DRAFT_192926</name>
</gene>
<dbReference type="Proteomes" id="UP000504637">
    <property type="component" value="Unplaced"/>
</dbReference>
<dbReference type="PANTHER" id="PTHR33048">
    <property type="entry name" value="PTH11-LIKE INTEGRAL MEMBRANE PROTEIN (AFU_ORTHOLOGUE AFUA_5G11245)"/>
    <property type="match status" value="1"/>
</dbReference>
<dbReference type="GeneID" id="54357338"/>
<dbReference type="InterPro" id="IPR052337">
    <property type="entry name" value="SAT4-like"/>
</dbReference>
<evidence type="ECO:0000256" key="7">
    <source>
        <dbReference type="SAM" id="Phobius"/>
    </source>
</evidence>
<feature type="region of interest" description="Disordered" evidence="6">
    <location>
        <begin position="305"/>
        <end position="359"/>
    </location>
</feature>
<comment type="subcellular location">
    <subcellularLocation>
        <location evidence="1">Membrane</location>
        <topology evidence="1">Multi-pass membrane protein</topology>
    </subcellularLocation>
</comment>
<name>A0A6J3M610_9PEZI</name>
<evidence type="ECO:0000256" key="3">
    <source>
        <dbReference type="ARBA" id="ARBA00022989"/>
    </source>
</evidence>
<evidence type="ECO:0000313" key="10">
    <source>
        <dbReference type="RefSeq" id="XP_033460359.1"/>
    </source>
</evidence>
<keyword evidence="2 7" id="KW-0812">Transmembrane</keyword>
<feature type="domain" description="Rhodopsin" evidence="8">
    <location>
        <begin position="38"/>
        <end position="274"/>
    </location>
</feature>
<evidence type="ECO:0000313" key="9">
    <source>
        <dbReference type="Proteomes" id="UP000504637"/>
    </source>
</evidence>
<reference evidence="10" key="1">
    <citation type="submission" date="2020-01" db="EMBL/GenBank/DDBJ databases">
        <authorList>
            <consortium name="DOE Joint Genome Institute"/>
            <person name="Haridas S."/>
            <person name="Albert R."/>
            <person name="Binder M."/>
            <person name="Bloem J."/>
            <person name="Labutti K."/>
            <person name="Salamov A."/>
            <person name="Andreopoulos B."/>
            <person name="Baker S.E."/>
            <person name="Barry K."/>
            <person name="Bills G."/>
            <person name="Bluhm B.H."/>
            <person name="Cannon C."/>
            <person name="Castanera R."/>
            <person name="Culley D.E."/>
            <person name="Daum C."/>
            <person name="Ezra D."/>
            <person name="Gonzalez J.B."/>
            <person name="Henrissat B."/>
            <person name="Kuo A."/>
            <person name="Liang C."/>
            <person name="Lipzen A."/>
            <person name="Lutzoni F."/>
            <person name="Magnuson J."/>
            <person name="Mondo S."/>
            <person name="Nolan M."/>
            <person name="Ohm R."/>
            <person name="Pangilinan J."/>
            <person name="Park H.-J."/>
            <person name="Ramirez L."/>
            <person name="Alfaro M."/>
            <person name="Sun H."/>
            <person name="Tritt A."/>
            <person name="Yoshinaga Y."/>
            <person name="Zwiers L.-H."/>
            <person name="Turgeon B.G."/>
            <person name="Goodwin S.B."/>
            <person name="Spatafora J.W."/>
            <person name="Crous P.W."/>
            <person name="Grigoriev I.V."/>
        </authorList>
    </citation>
    <scope>NUCLEOTIDE SEQUENCE</scope>
    <source>
        <strain evidence="10">CBS 342.82</strain>
    </source>
</reference>
<accession>A0A6J3M610</accession>
<dbReference type="RefSeq" id="XP_033460359.1">
    <property type="nucleotide sequence ID" value="XM_033599539.1"/>
</dbReference>
<comment type="similarity">
    <text evidence="5">Belongs to the SAT4 family.</text>
</comment>
<keyword evidence="3 7" id="KW-1133">Transmembrane helix</keyword>
<dbReference type="InterPro" id="IPR049326">
    <property type="entry name" value="Rhodopsin_dom_fungi"/>
</dbReference>
<feature type="transmembrane region" description="Helical" evidence="7">
    <location>
        <begin position="206"/>
        <end position="228"/>
    </location>
</feature>
<reference evidence="10" key="2">
    <citation type="submission" date="2020-04" db="EMBL/GenBank/DDBJ databases">
        <authorList>
            <consortium name="NCBI Genome Project"/>
        </authorList>
    </citation>
    <scope>NUCLEOTIDE SEQUENCE</scope>
    <source>
        <strain evidence="10">CBS 342.82</strain>
    </source>
</reference>
<reference evidence="10" key="3">
    <citation type="submission" date="2025-08" db="UniProtKB">
        <authorList>
            <consortium name="RefSeq"/>
        </authorList>
    </citation>
    <scope>IDENTIFICATION</scope>
    <source>
        <strain evidence="10">CBS 342.82</strain>
    </source>
</reference>
<proteinExistence type="inferred from homology"/>
<sequence>MSSSAAGAATVQPSDNRGPAIQVVQILMIVIAATSVILRFIARKLGGVSLWWDDWFILAASVFSLGINTINFLGVEYGMGKHLKYIPDHGMRYLQTLYALELVYTAALALAKIGVLLMYQRLFGINRMFSLAVKVTIGLVICWFIGVEVATLFQCEPVYRLWMPRTPGKCFAIIQFFEGAAIPNVITDVIILILPQPIIWKLRLKWSTRLALCGVFLLGALTACASIGRLVSMLEFGSTKDFTWDAYAVIIWFSIEPPIGIACACIPCMGPLFRHLPGSPFASTANGSVSGPDGLHSGSFKGISAPPSYGARSERRPSDFDTESLTNLRPGVHSSHDSFCTSRPGSAALRPGTGAGPYELDNVHVRKIDDMT</sequence>
<evidence type="ECO:0000256" key="4">
    <source>
        <dbReference type="ARBA" id="ARBA00023136"/>
    </source>
</evidence>
<feature type="transmembrane region" description="Helical" evidence="7">
    <location>
        <begin position="248"/>
        <end position="273"/>
    </location>
</feature>
<evidence type="ECO:0000259" key="8">
    <source>
        <dbReference type="Pfam" id="PF20684"/>
    </source>
</evidence>
<organism evidence="10">
    <name type="scientific">Dissoconium aciculare CBS 342.82</name>
    <dbReference type="NCBI Taxonomy" id="1314786"/>
    <lineage>
        <taxon>Eukaryota</taxon>
        <taxon>Fungi</taxon>
        <taxon>Dikarya</taxon>
        <taxon>Ascomycota</taxon>
        <taxon>Pezizomycotina</taxon>
        <taxon>Dothideomycetes</taxon>
        <taxon>Dothideomycetidae</taxon>
        <taxon>Mycosphaerellales</taxon>
        <taxon>Dissoconiaceae</taxon>
        <taxon>Dissoconium</taxon>
    </lineage>
</organism>
<feature type="transmembrane region" description="Helical" evidence="7">
    <location>
        <begin position="20"/>
        <end position="42"/>
    </location>
</feature>
<evidence type="ECO:0000256" key="2">
    <source>
        <dbReference type="ARBA" id="ARBA00022692"/>
    </source>
</evidence>
<dbReference type="PANTHER" id="PTHR33048:SF47">
    <property type="entry name" value="INTEGRAL MEMBRANE PROTEIN-RELATED"/>
    <property type="match status" value="1"/>
</dbReference>
<evidence type="ECO:0000256" key="6">
    <source>
        <dbReference type="SAM" id="MobiDB-lite"/>
    </source>
</evidence>
<feature type="transmembrane region" description="Helical" evidence="7">
    <location>
        <begin position="95"/>
        <end position="119"/>
    </location>
</feature>
<evidence type="ECO:0000256" key="5">
    <source>
        <dbReference type="ARBA" id="ARBA00038359"/>
    </source>
</evidence>